<gene>
    <name evidence="11" type="primary">g35</name>
    <name evidence="11" type="ORF">EsDP_00000035</name>
</gene>
<dbReference type="SUPFAM" id="SSF56112">
    <property type="entry name" value="Protein kinase-like (PK-like)"/>
    <property type="match status" value="1"/>
</dbReference>
<evidence type="ECO:0000259" key="10">
    <source>
        <dbReference type="PROSITE" id="PS50011"/>
    </source>
</evidence>
<dbReference type="PROSITE" id="PS00109">
    <property type="entry name" value="PROTEIN_KINASE_TYR"/>
    <property type="match status" value="1"/>
</dbReference>
<comment type="function">
    <text evidence="1">Component of the EKC/KEOPS complex that is required for the formation of a threonylcarbamoyl group on adenosine at position 37 (t(6)A37) in tRNAs that read codons beginning with adenine. The complex is probably involved in the transfer of the threonylcarbamoyl moiety of threonylcarbamoyl-AMP (TC-AMP) to the N6 group of A37. BUD32 has ATPase activity in the context of the EKC/KEOPS complex and likely plays a supporting role to the catalytic subunit KAE1. The EKC/KEOPS complex also promotes both telomere uncapping and telomere elongation. The complex is required for efficient recruitment of transcriptional coactivators.</text>
</comment>
<comment type="caution">
    <text evidence="11">The sequence shown here is derived from an EMBL/GenBank/DDBJ whole genome shotgun (WGS) entry which is preliminary data.</text>
</comment>
<comment type="catalytic activity">
    <reaction evidence="9">
        <text>L-seryl-[protein] + ATP = O-phospho-L-seryl-[protein] + ADP + H(+)</text>
        <dbReference type="Rhea" id="RHEA:17989"/>
        <dbReference type="Rhea" id="RHEA-COMP:9863"/>
        <dbReference type="Rhea" id="RHEA-COMP:11604"/>
        <dbReference type="ChEBI" id="CHEBI:15378"/>
        <dbReference type="ChEBI" id="CHEBI:29999"/>
        <dbReference type="ChEBI" id="CHEBI:30616"/>
        <dbReference type="ChEBI" id="CHEBI:83421"/>
        <dbReference type="ChEBI" id="CHEBI:456216"/>
        <dbReference type="EC" id="2.7.11.1"/>
    </reaction>
</comment>
<proteinExistence type="predicted"/>
<evidence type="ECO:0000256" key="3">
    <source>
        <dbReference type="ARBA" id="ARBA00012513"/>
    </source>
</evidence>
<name>A0ABQ0CDQ2_9HYPO</name>
<evidence type="ECO:0000256" key="4">
    <source>
        <dbReference type="ARBA" id="ARBA00013948"/>
    </source>
</evidence>
<organism evidence="11 12">
    <name type="scientific">Epichloe bromicola</name>
    <dbReference type="NCBI Taxonomy" id="79588"/>
    <lineage>
        <taxon>Eukaryota</taxon>
        <taxon>Fungi</taxon>
        <taxon>Dikarya</taxon>
        <taxon>Ascomycota</taxon>
        <taxon>Pezizomycotina</taxon>
        <taxon>Sordariomycetes</taxon>
        <taxon>Hypocreomycetidae</taxon>
        <taxon>Hypocreales</taxon>
        <taxon>Clavicipitaceae</taxon>
        <taxon>Epichloe</taxon>
    </lineage>
</organism>
<dbReference type="InterPro" id="IPR011009">
    <property type="entry name" value="Kinase-like_dom_sf"/>
</dbReference>
<accession>A0ABQ0CDQ2</accession>
<keyword evidence="12" id="KW-1185">Reference proteome</keyword>
<dbReference type="Proteomes" id="UP001562357">
    <property type="component" value="Unassembled WGS sequence"/>
</dbReference>
<dbReference type="PANTHER" id="PTHR44329">
    <property type="entry name" value="SERINE/THREONINE-PROTEIN KINASE TNNI3K-RELATED"/>
    <property type="match status" value="1"/>
</dbReference>
<dbReference type="PANTHER" id="PTHR44329:SF214">
    <property type="entry name" value="PROTEIN KINASE DOMAIN-CONTAINING PROTEIN"/>
    <property type="match status" value="1"/>
</dbReference>
<sequence>MAAAAAPPPPRDSVSVTNDSIVKYPKPNSYCPHEEDRCRQEITTEAAAYQRIGNSDRTPAFISWDAESHSLVLEYLKNGDLQSYMRRHGTSVTAKRRLQWTLQAAEALVVVHEADIIHCDVTPRNFMLDETLELRIADFAGSSISGSLPTITTSPRFQRPGWSWKRKPEIRDDIFALGSMLFFILTGHEPYDDLAEDEVEKRFQKGDFPDVTFLSCGSIITGCWTGSFKTASRVAHALSATNSQNVLQSEDSI</sequence>
<evidence type="ECO:0000256" key="9">
    <source>
        <dbReference type="ARBA" id="ARBA00048679"/>
    </source>
</evidence>
<reference evidence="12" key="1">
    <citation type="submission" date="2024-06" db="EMBL/GenBank/DDBJ databases">
        <title>Draft Genome Sequences of Epichloe bromicola Strains Isolated from Elymus ciliaris.</title>
        <authorList>
            <consortium name="Epichloe bromicola genome sequencing consortium"/>
            <person name="Miura A."/>
            <person name="Imano S."/>
            <person name="Ashida A."/>
            <person name="Sato I."/>
            <person name="Chiba S."/>
            <person name="Tanaka A."/>
            <person name="Camagna M."/>
            <person name="Takemoto D."/>
        </authorList>
    </citation>
    <scope>NUCLEOTIDE SEQUENCE [LARGE SCALE GENOMIC DNA]</scope>
    <source>
        <strain evidence="12">DP</strain>
    </source>
</reference>
<protein>
    <recommendedName>
        <fullName evidence="5">EKC/KEOPS complex subunit BUD32</fullName>
        <ecNumber evidence="3">2.7.11.1</ecNumber>
    </recommendedName>
    <alternativeName>
        <fullName evidence="6 7">Atypical Serine/threonine protein kinase BUD32</fullName>
    </alternativeName>
    <alternativeName>
        <fullName evidence="4">EKC/KEOPS complex subunit bud32</fullName>
    </alternativeName>
</protein>
<evidence type="ECO:0000313" key="12">
    <source>
        <dbReference type="Proteomes" id="UP001562357"/>
    </source>
</evidence>
<comment type="subunit">
    <text evidence="2">Component of the EKC/KEOPS complex composed of at least BUD32, CGI121, GON7, KAE1 and PCC1; the whole complex dimerizes.</text>
</comment>
<dbReference type="EMBL" id="BAAFGZ010000001">
    <property type="protein sequence ID" value="GAB0131571.1"/>
    <property type="molecule type" value="Genomic_DNA"/>
</dbReference>
<evidence type="ECO:0000256" key="6">
    <source>
        <dbReference type="ARBA" id="ARBA00030980"/>
    </source>
</evidence>
<evidence type="ECO:0000256" key="5">
    <source>
        <dbReference type="ARBA" id="ARBA00019973"/>
    </source>
</evidence>
<dbReference type="Gene3D" id="1.10.510.10">
    <property type="entry name" value="Transferase(Phosphotransferase) domain 1"/>
    <property type="match status" value="1"/>
</dbReference>
<dbReference type="EC" id="2.7.11.1" evidence="3"/>
<evidence type="ECO:0000313" key="11">
    <source>
        <dbReference type="EMBL" id="GAB0131571.1"/>
    </source>
</evidence>
<evidence type="ECO:0000256" key="1">
    <source>
        <dbReference type="ARBA" id="ARBA00003747"/>
    </source>
</evidence>
<feature type="domain" description="Protein kinase" evidence="10">
    <location>
        <begin position="1"/>
        <end position="253"/>
    </location>
</feature>
<dbReference type="Pfam" id="PF00069">
    <property type="entry name" value="Pkinase"/>
    <property type="match status" value="1"/>
</dbReference>
<comment type="catalytic activity">
    <reaction evidence="8">
        <text>L-threonyl-[protein] + ATP = O-phospho-L-threonyl-[protein] + ADP + H(+)</text>
        <dbReference type="Rhea" id="RHEA:46608"/>
        <dbReference type="Rhea" id="RHEA-COMP:11060"/>
        <dbReference type="Rhea" id="RHEA-COMP:11605"/>
        <dbReference type="ChEBI" id="CHEBI:15378"/>
        <dbReference type="ChEBI" id="CHEBI:30013"/>
        <dbReference type="ChEBI" id="CHEBI:30616"/>
        <dbReference type="ChEBI" id="CHEBI:61977"/>
        <dbReference type="ChEBI" id="CHEBI:456216"/>
        <dbReference type="EC" id="2.7.11.1"/>
    </reaction>
</comment>
<dbReference type="InterPro" id="IPR000719">
    <property type="entry name" value="Prot_kinase_dom"/>
</dbReference>
<evidence type="ECO:0000256" key="2">
    <source>
        <dbReference type="ARBA" id="ARBA00011534"/>
    </source>
</evidence>
<dbReference type="InterPro" id="IPR008266">
    <property type="entry name" value="Tyr_kinase_AS"/>
</dbReference>
<dbReference type="InterPro" id="IPR051681">
    <property type="entry name" value="Ser/Thr_Kinases-Pseudokinases"/>
</dbReference>
<evidence type="ECO:0000256" key="8">
    <source>
        <dbReference type="ARBA" id="ARBA00047899"/>
    </source>
</evidence>
<dbReference type="PROSITE" id="PS50011">
    <property type="entry name" value="PROTEIN_KINASE_DOM"/>
    <property type="match status" value="1"/>
</dbReference>
<evidence type="ECO:0000256" key="7">
    <source>
        <dbReference type="ARBA" id="ARBA00033194"/>
    </source>
</evidence>